<dbReference type="RefSeq" id="XP_066709861.1">
    <property type="nucleotide sequence ID" value="XM_066864900.1"/>
</dbReference>
<proteinExistence type="predicted"/>
<evidence type="ECO:0000256" key="1">
    <source>
        <dbReference type="SAM" id="MobiDB-lite"/>
    </source>
</evidence>
<sequence length="123" mass="13495">MNNNKGNSGNKGNAGNESDLDGQFVTDGYYIEKASRRSTWTSATPTSATISSISGREEPTKSNKSDAGDDSDFDGQFAIDGHFIENLDGTLSFSQEFMDFCNTHKRHDLDPRLLLPTTNLVRP</sequence>
<accession>A0ABR1TBB8</accession>
<evidence type="ECO:0000313" key="3">
    <source>
        <dbReference type="Proteomes" id="UP001480595"/>
    </source>
</evidence>
<evidence type="ECO:0000313" key="2">
    <source>
        <dbReference type="EMBL" id="KAK8043008.1"/>
    </source>
</evidence>
<feature type="region of interest" description="Disordered" evidence="1">
    <location>
        <begin position="36"/>
        <end position="73"/>
    </location>
</feature>
<gene>
    <name evidence="2" type="ORF">PG994_013491</name>
</gene>
<organism evidence="2 3">
    <name type="scientific">Apiospora phragmitis</name>
    <dbReference type="NCBI Taxonomy" id="2905665"/>
    <lineage>
        <taxon>Eukaryota</taxon>
        <taxon>Fungi</taxon>
        <taxon>Dikarya</taxon>
        <taxon>Ascomycota</taxon>
        <taxon>Pezizomycotina</taxon>
        <taxon>Sordariomycetes</taxon>
        <taxon>Xylariomycetidae</taxon>
        <taxon>Amphisphaeriales</taxon>
        <taxon>Apiosporaceae</taxon>
        <taxon>Apiospora</taxon>
    </lineage>
</organism>
<feature type="compositionally biased region" description="Basic and acidic residues" evidence="1">
    <location>
        <begin position="55"/>
        <end position="67"/>
    </location>
</feature>
<dbReference type="EMBL" id="JAQQWL010000013">
    <property type="protein sequence ID" value="KAK8043008.1"/>
    <property type="molecule type" value="Genomic_DNA"/>
</dbReference>
<feature type="compositionally biased region" description="Low complexity" evidence="1">
    <location>
        <begin position="1"/>
        <end position="16"/>
    </location>
</feature>
<keyword evidence="3" id="KW-1185">Reference proteome</keyword>
<dbReference type="Proteomes" id="UP001480595">
    <property type="component" value="Unassembled WGS sequence"/>
</dbReference>
<dbReference type="GeneID" id="92097963"/>
<name>A0ABR1TBB8_9PEZI</name>
<feature type="region of interest" description="Disordered" evidence="1">
    <location>
        <begin position="1"/>
        <end position="22"/>
    </location>
</feature>
<reference evidence="2 3" key="1">
    <citation type="submission" date="2023-01" db="EMBL/GenBank/DDBJ databases">
        <title>Analysis of 21 Apiospora genomes using comparative genomics revels a genus with tremendous synthesis potential of carbohydrate active enzymes and secondary metabolites.</title>
        <authorList>
            <person name="Sorensen T."/>
        </authorList>
    </citation>
    <scope>NUCLEOTIDE SEQUENCE [LARGE SCALE GENOMIC DNA]</scope>
    <source>
        <strain evidence="2 3">CBS 135458</strain>
    </source>
</reference>
<feature type="compositionally biased region" description="Low complexity" evidence="1">
    <location>
        <begin position="37"/>
        <end position="54"/>
    </location>
</feature>
<protein>
    <submittedName>
        <fullName evidence="2">Uncharacterized protein</fullName>
    </submittedName>
</protein>
<comment type="caution">
    <text evidence="2">The sequence shown here is derived from an EMBL/GenBank/DDBJ whole genome shotgun (WGS) entry which is preliminary data.</text>
</comment>